<dbReference type="RefSeq" id="WP_173135490.1">
    <property type="nucleotide sequence ID" value="NZ_JABRWJ010000024.1"/>
</dbReference>
<dbReference type="PANTHER" id="PTHR36934:SF1">
    <property type="entry name" value="THIOESTERASE DOMAIN-CONTAINING PROTEIN"/>
    <property type="match status" value="1"/>
</dbReference>
<evidence type="ECO:0000313" key="3">
    <source>
        <dbReference type="Proteomes" id="UP000737171"/>
    </source>
</evidence>
<sequence length="137" mass="14982">MKPSLSAAPTFTKHVTVDEHRCITFMGPAARVYATPSVVHDMEYACHEALLPHLDPGENSVGTQVLIDHVGATPLGARVRIDVRIDGVQGRRVSFAFTVRDAVEEIARGRHTRFVVDSARTIDRLAAKREALRQAGA</sequence>
<dbReference type="PANTHER" id="PTHR36934">
    <property type="entry name" value="BLR0278 PROTEIN"/>
    <property type="match status" value="1"/>
</dbReference>
<dbReference type="Gene3D" id="3.10.129.10">
    <property type="entry name" value="Hotdog Thioesterase"/>
    <property type="match status" value="1"/>
</dbReference>
<keyword evidence="3" id="KW-1185">Reference proteome</keyword>
<proteinExistence type="predicted"/>
<dbReference type="SUPFAM" id="SSF54637">
    <property type="entry name" value="Thioesterase/thiol ester dehydrase-isomerase"/>
    <property type="match status" value="1"/>
</dbReference>
<dbReference type="Proteomes" id="UP000737171">
    <property type="component" value="Unassembled WGS sequence"/>
</dbReference>
<dbReference type="PIRSF" id="PIRSF014972">
    <property type="entry name" value="FlK"/>
    <property type="match status" value="1"/>
</dbReference>
<dbReference type="InterPro" id="IPR054485">
    <property type="entry name" value="FlK-like_dom"/>
</dbReference>
<evidence type="ECO:0000259" key="1">
    <source>
        <dbReference type="Pfam" id="PF22636"/>
    </source>
</evidence>
<dbReference type="EMBL" id="JABRWJ010000024">
    <property type="protein sequence ID" value="NRF72376.1"/>
    <property type="molecule type" value="Genomic_DNA"/>
</dbReference>
<protein>
    <submittedName>
        <fullName evidence="2">Thioesterase family protein</fullName>
    </submittedName>
</protein>
<dbReference type="InterPro" id="IPR029069">
    <property type="entry name" value="HotDog_dom_sf"/>
</dbReference>
<accession>A0ABX2EUN6</accession>
<name>A0ABX2EUN6_9BURK</name>
<feature type="domain" description="Fluoroacetyl-CoA-specific thioesterase-like" evidence="1">
    <location>
        <begin position="17"/>
        <end position="118"/>
    </location>
</feature>
<reference evidence="2 3" key="1">
    <citation type="submission" date="2020-05" db="EMBL/GenBank/DDBJ databases">
        <title>Aquincola sp. isolate from soil.</title>
        <authorList>
            <person name="Han J."/>
            <person name="Kim D.-U."/>
        </authorList>
    </citation>
    <scope>NUCLEOTIDE SEQUENCE [LARGE SCALE GENOMIC DNA]</scope>
    <source>
        <strain evidence="2 3">S2</strain>
    </source>
</reference>
<comment type="caution">
    <text evidence="2">The sequence shown here is derived from an EMBL/GenBank/DDBJ whole genome shotgun (WGS) entry which is preliminary data.</text>
</comment>
<dbReference type="InterPro" id="IPR025540">
    <property type="entry name" value="FlK"/>
</dbReference>
<evidence type="ECO:0000313" key="2">
    <source>
        <dbReference type="EMBL" id="NRF72376.1"/>
    </source>
</evidence>
<organism evidence="2 3">
    <name type="scientific">Pseudaquabacterium terrae</name>
    <dbReference type="NCBI Taxonomy" id="2732868"/>
    <lineage>
        <taxon>Bacteria</taxon>
        <taxon>Pseudomonadati</taxon>
        <taxon>Pseudomonadota</taxon>
        <taxon>Betaproteobacteria</taxon>
        <taxon>Burkholderiales</taxon>
        <taxon>Sphaerotilaceae</taxon>
        <taxon>Pseudaquabacterium</taxon>
    </lineage>
</organism>
<dbReference type="Pfam" id="PF22636">
    <property type="entry name" value="FlK"/>
    <property type="match status" value="1"/>
</dbReference>
<gene>
    <name evidence="2" type="ORF">HLB44_35905</name>
</gene>